<dbReference type="EMBL" id="PUFI01000014">
    <property type="protein sequence ID" value="TDG68271.1"/>
    <property type="molecule type" value="Genomic_DNA"/>
</dbReference>
<comment type="similarity">
    <text evidence="2 13">Belongs to the GHMP kinase family. Homoserine kinase subfamily.</text>
</comment>
<keyword evidence="13" id="KW-0963">Cytoplasm</keyword>
<dbReference type="EC" id="2.7.1.39" evidence="3 13"/>
<dbReference type="Proteomes" id="UP000295681">
    <property type="component" value="Unassembled WGS sequence"/>
</dbReference>
<dbReference type="InterPro" id="IPR013750">
    <property type="entry name" value="GHMP_kinase_C_dom"/>
</dbReference>
<evidence type="ECO:0000256" key="7">
    <source>
        <dbReference type="ARBA" id="ARBA00022697"/>
    </source>
</evidence>
<keyword evidence="8 13" id="KW-0547">Nucleotide-binding</keyword>
<feature type="binding site" evidence="13">
    <location>
        <begin position="81"/>
        <end position="91"/>
    </location>
    <ligand>
        <name>ATP</name>
        <dbReference type="ChEBI" id="CHEBI:30616"/>
    </ligand>
</feature>
<dbReference type="UniPathway" id="UPA00050">
    <property type="reaction ID" value="UER00064"/>
</dbReference>
<evidence type="ECO:0000256" key="5">
    <source>
        <dbReference type="ARBA" id="ARBA00022605"/>
    </source>
</evidence>
<accession>A0A4R5N8X2</accession>
<dbReference type="PIRSF" id="PIRSF000676">
    <property type="entry name" value="Homoser_kin"/>
    <property type="match status" value="1"/>
</dbReference>
<dbReference type="Gene3D" id="3.30.230.10">
    <property type="match status" value="1"/>
</dbReference>
<dbReference type="Gene3D" id="3.30.70.890">
    <property type="entry name" value="GHMP kinase, C-terminal domain"/>
    <property type="match status" value="1"/>
</dbReference>
<feature type="domain" description="GHMP kinase C-terminal" evidence="15">
    <location>
        <begin position="196"/>
        <end position="269"/>
    </location>
</feature>
<gene>
    <name evidence="13" type="primary">thrB</name>
    <name evidence="16" type="ORF">C5L23_000577</name>
</gene>
<keyword evidence="10 13" id="KW-0067">ATP-binding</keyword>
<feature type="domain" description="GHMP kinase N-terminal" evidence="14">
    <location>
        <begin position="56"/>
        <end position="134"/>
    </location>
</feature>
<dbReference type="PANTHER" id="PTHR20861:SF1">
    <property type="entry name" value="HOMOSERINE KINASE"/>
    <property type="match status" value="1"/>
</dbReference>
<evidence type="ECO:0000256" key="12">
    <source>
        <dbReference type="ARBA" id="ARBA00049954"/>
    </source>
</evidence>
<dbReference type="PANTHER" id="PTHR20861">
    <property type="entry name" value="HOMOSERINE/4-DIPHOSPHOCYTIDYL-2-C-METHYL-D-ERYTHRITOL KINASE"/>
    <property type="match status" value="1"/>
</dbReference>
<evidence type="ECO:0000256" key="10">
    <source>
        <dbReference type="ARBA" id="ARBA00022840"/>
    </source>
</evidence>
<evidence type="ECO:0000256" key="3">
    <source>
        <dbReference type="ARBA" id="ARBA00012078"/>
    </source>
</evidence>
<dbReference type="InterPro" id="IPR036554">
    <property type="entry name" value="GHMP_kinase_C_sf"/>
</dbReference>
<dbReference type="RefSeq" id="WP_010008416.1">
    <property type="nucleotide sequence ID" value="NZ_JAGYGP010000001.1"/>
</dbReference>
<dbReference type="Pfam" id="PF00288">
    <property type="entry name" value="GHMP_kinases_N"/>
    <property type="match status" value="1"/>
</dbReference>
<evidence type="ECO:0000256" key="2">
    <source>
        <dbReference type="ARBA" id="ARBA00007370"/>
    </source>
</evidence>
<evidence type="ECO:0000256" key="1">
    <source>
        <dbReference type="ARBA" id="ARBA00005015"/>
    </source>
</evidence>
<evidence type="ECO:0000259" key="15">
    <source>
        <dbReference type="Pfam" id="PF08544"/>
    </source>
</evidence>
<dbReference type="PRINTS" id="PR00958">
    <property type="entry name" value="HOMSERKINASE"/>
</dbReference>
<evidence type="ECO:0000256" key="9">
    <source>
        <dbReference type="ARBA" id="ARBA00022777"/>
    </source>
</evidence>
<evidence type="ECO:0000313" key="16">
    <source>
        <dbReference type="EMBL" id="TDG68271.1"/>
    </source>
</evidence>
<keyword evidence="5 13" id="KW-0028">Amino-acid biosynthesis</keyword>
<dbReference type="InterPro" id="IPR014721">
    <property type="entry name" value="Ribsml_uS5_D2-typ_fold_subgr"/>
</dbReference>
<dbReference type="GO" id="GO:0009088">
    <property type="term" value="P:threonine biosynthetic process"/>
    <property type="evidence" value="ECO:0007669"/>
    <property type="project" value="UniProtKB-UniRule"/>
</dbReference>
<dbReference type="SUPFAM" id="SSF55060">
    <property type="entry name" value="GHMP Kinase, C-terminal domain"/>
    <property type="match status" value="1"/>
</dbReference>
<evidence type="ECO:0000256" key="8">
    <source>
        <dbReference type="ARBA" id="ARBA00022741"/>
    </source>
</evidence>
<comment type="subcellular location">
    <subcellularLocation>
        <location evidence="13">Cytoplasm</location>
    </subcellularLocation>
</comment>
<evidence type="ECO:0000256" key="11">
    <source>
        <dbReference type="ARBA" id="ARBA00049375"/>
    </source>
</evidence>
<evidence type="ECO:0000259" key="14">
    <source>
        <dbReference type="Pfam" id="PF00288"/>
    </source>
</evidence>
<dbReference type="GO" id="GO:0004413">
    <property type="term" value="F:homoserine kinase activity"/>
    <property type="evidence" value="ECO:0007669"/>
    <property type="project" value="UniProtKB-UniRule"/>
</dbReference>
<protein>
    <recommendedName>
        <fullName evidence="4 13">Homoserine kinase</fullName>
        <shortName evidence="13">HK</shortName>
        <shortName evidence="13">HSK</shortName>
        <ecNumber evidence="3 13">2.7.1.39</ecNumber>
    </recommendedName>
</protein>
<sequence length="292" mass="31376">MTIRIKVPATTANIGPGFDSLGVAVNLYLTLDIIKPANTWYVHHDYGDTIPHNEQNFIVKTALKICASLPPHEIKVTSDIPLARGLGSSSSALLAGIALANVLGQLNLTSQHILEKATQLEGHPDNVAPALLGGAVAAYYDNSTVYHASFDIDHSLRFVTFIPHYEMLTETARAALPASLSFQNSVQASAIANTLVAALTHHDLNTAGRLMELDQFHEVYRQSMVPHLQEIRQVAHQLAIHGTFLSGAGPTTITVTTADKVAPLIQAINQLNLSGDIHVLQIDPLGLQITGE</sequence>
<dbReference type="InterPro" id="IPR020568">
    <property type="entry name" value="Ribosomal_Su5_D2-typ_SF"/>
</dbReference>
<keyword evidence="17" id="KW-1185">Reference proteome</keyword>
<comment type="catalytic activity">
    <reaction evidence="11 13">
        <text>L-homoserine + ATP = O-phospho-L-homoserine + ADP + H(+)</text>
        <dbReference type="Rhea" id="RHEA:13985"/>
        <dbReference type="ChEBI" id="CHEBI:15378"/>
        <dbReference type="ChEBI" id="CHEBI:30616"/>
        <dbReference type="ChEBI" id="CHEBI:57476"/>
        <dbReference type="ChEBI" id="CHEBI:57590"/>
        <dbReference type="ChEBI" id="CHEBI:456216"/>
        <dbReference type="EC" id="2.7.1.39"/>
    </reaction>
</comment>
<dbReference type="GO" id="GO:0005737">
    <property type="term" value="C:cytoplasm"/>
    <property type="evidence" value="ECO:0007669"/>
    <property type="project" value="UniProtKB-SubCell"/>
</dbReference>
<evidence type="ECO:0000313" key="17">
    <source>
        <dbReference type="Proteomes" id="UP000295681"/>
    </source>
</evidence>
<dbReference type="Pfam" id="PF08544">
    <property type="entry name" value="GHMP_kinases_C"/>
    <property type="match status" value="1"/>
</dbReference>
<dbReference type="PROSITE" id="PS00627">
    <property type="entry name" value="GHMP_KINASES_ATP"/>
    <property type="match status" value="1"/>
</dbReference>
<dbReference type="InterPro" id="IPR000870">
    <property type="entry name" value="Homoserine_kinase"/>
</dbReference>
<name>A0A4R5N8X2_9LACO</name>
<dbReference type="STRING" id="907931.GCA_000165675_00456"/>
<dbReference type="HAMAP" id="MF_00384">
    <property type="entry name" value="Homoser_kinase"/>
    <property type="match status" value="1"/>
</dbReference>
<dbReference type="SUPFAM" id="SSF54211">
    <property type="entry name" value="Ribosomal protein S5 domain 2-like"/>
    <property type="match status" value="1"/>
</dbReference>
<evidence type="ECO:0000256" key="4">
    <source>
        <dbReference type="ARBA" id="ARBA00017858"/>
    </source>
</evidence>
<reference evidence="16 17" key="1">
    <citation type="journal article" date="2019" name="Appl. Microbiol. Biotechnol.">
        <title>Uncovering carbohydrate metabolism through a genotype-phenotype association study of 56 lactic acid bacteria genomes.</title>
        <authorList>
            <person name="Buron-Moles G."/>
            <person name="Chailyan A."/>
            <person name="Dolejs I."/>
            <person name="Forster J."/>
            <person name="Miks M.H."/>
        </authorList>
    </citation>
    <scope>NUCLEOTIDE SEQUENCE [LARGE SCALE GENOMIC DNA]</scope>
    <source>
        <strain evidence="16 17">ATCC 700006</strain>
    </source>
</reference>
<proteinExistence type="inferred from homology"/>
<organism evidence="16 17">
    <name type="scientific">Leuconostoc fallax</name>
    <dbReference type="NCBI Taxonomy" id="1251"/>
    <lineage>
        <taxon>Bacteria</taxon>
        <taxon>Bacillati</taxon>
        <taxon>Bacillota</taxon>
        <taxon>Bacilli</taxon>
        <taxon>Lactobacillales</taxon>
        <taxon>Lactobacillaceae</taxon>
        <taxon>Leuconostoc</taxon>
    </lineage>
</organism>
<dbReference type="InterPro" id="IPR006204">
    <property type="entry name" value="GHMP_kinase_N_dom"/>
</dbReference>
<dbReference type="InterPro" id="IPR006203">
    <property type="entry name" value="GHMP_knse_ATP-bd_CS"/>
</dbReference>
<keyword evidence="9 13" id="KW-0418">Kinase</keyword>
<dbReference type="NCBIfam" id="TIGR00191">
    <property type="entry name" value="thrB"/>
    <property type="match status" value="1"/>
</dbReference>
<dbReference type="AlphaFoldDB" id="A0A4R5N8X2"/>
<dbReference type="GO" id="GO:0005524">
    <property type="term" value="F:ATP binding"/>
    <property type="evidence" value="ECO:0007669"/>
    <property type="project" value="UniProtKB-UniRule"/>
</dbReference>
<keyword evidence="7 13" id="KW-0791">Threonine biosynthesis</keyword>
<comment type="caution">
    <text evidence="16">The sequence shown here is derived from an EMBL/GenBank/DDBJ whole genome shotgun (WGS) entry which is preliminary data.</text>
</comment>
<comment type="pathway">
    <text evidence="1 13">Amino-acid biosynthesis; L-threonine biosynthesis; L-threonine from L-aspartate: step 4/5.</text>
</comment>
<evidence type="ECO:0000256" key="6">
    <source>
        <dbReference type="ARBA" id="ARBA00022679"/>
    </source>
</evidence>
<evidence type="ECO:0000256" key="13">
    <source>
        <dbReference type="HAMAP-Rule" id="MF_00384"/>
    </source>
</evidence>
<comment type="function">
    <text evidence="12 13">Catalyzes the ATP-dependent phosphorylation of L-homoserine to L-homoserine phosphate.</text>
</comment>
<keyword evidence="6 13" id="KW-0808">Transferase</keyword>